<feature type="transmembrane region" description="Helical" evidence="5">
    <location>
        <begin position="6"/>
        <end position="22"/>
    </location>
</feature>
<dbReference type="SUPFAM" id="SSF46689">
    <property type="entry name" value="Homeodomain-like"/>
    <property type="match status" value="1"/>
</dbReference>
<accession>A0ABT3IH88</accession>
<feature type="transmembrane region" description="Helical" evidence="5">
    <location>
        <begin position="93"/>
        <end position="113"/>
    </location>
</feature>
<dbReference type="SMART" id="SM00342">
    <property type="entry name" value="HTH_ARAC"/>
    <property type="match status" value="1"/>
</dbReference>
<reference evidence="7 8" key="1">
    <citation type="submission" date="2022-10" db="EMBL/GenBank/DDBJ databases">
        <title>Chitinophaga nivalis PC15 sp. nov., isolated from Pyeongchang county, South Korea.</title>
        <authorList>
            <person name="Trinh H.N."/>
        </authorList>
    </citation>
    <scope>NUCLEOTIDE SEQUENCE [LARGE SCALE GENOMIC DNA]</scope>
    <source>
        <strain evidence="7 8">PC14</strain>
    </source>
</reference>
<dbReference type="PANTHER" id="PTHR43280">
    <property type="entry name" value="ARAC-FAMILY TRANSCRIPTIONAL REGULATOR"/>
    <property type="match status" value="1"/>
</dbReference>
<dbReference type="Proteomes" id="UP001207742">
    <property type="component" value="Unassembled WGS sequence"/>
</dbReference>
<feature type="transmembrane region" description="Helical" evidence="5">
    <location>
        <begin position="203"/>
        <end position="221"/>
    </location>
</feature>
<keyword evidence="2" id="KW-0238">DNA-binding</keyword>
<feature type="transmembrane region" description="Helical" evidence="5">
    <location>
        <begin position="62"/>
        <end position="81"/>
    </location>
</feature>
<dbReference type="RefSeq" id="WP_264728503.1">
    <property type="nucleotide sequence ID" value="NZ_JAPDNR010000001.1"/>
</dbReference>
<feature type="transmembrane region" description="Helical" evidence="5">
    <location>
        <begin position="31"/>
        <end position="50"/>
    </location>
</feature>
<feature type="transmembrane region" description="Helical" evidence="5">
    <location>
        <begin position="163"/>
        <end position="183"/>
    </location>
</feature>
<evidence type="ECO:0000256" key="3">
    <source>
        <dbReference type="ARBA" id="ARBA00023163"/>
    </source>
</evidence>
<evidence type="ECO:0000313" key="7">
    <source>
        <dbReference type="EMBL" id="MCW3483303.1"/>
    </source>
</evidence>
<keyword evidence="5" id="KW-1133">Transmembrane helix</keyword>
<evidence type="ECO:0000256" key="1">
    <source>
        <dbReference type="ARBA" id="ARBA00023015"/>
    </source>
</evidence>
<keyword evidence="3" id="KW-0804">Transcription</keyword>
<gene>
    <name evidence="7" type="ORF">OL497_05325</name>
</gene>
<keyword evidence="1" id="KW-0805">Transcription regulation</keyword>
<dbReference type="PANTHER" id="PTHR43280:SF29">
    <property type="entry name" value="ARAC-FAMILY TRANSCRIPTIONAL REGULATOR"/>
    <property type="match status" value="1"/>
</dbReference>
<dbReference type="InterPro" id="IPR009057">
    <property type="entry name" value="Homeodomain-like_sf"/>
</dbReference>
<dbReference type="PROSITE" id="PS01124">
    <property type="entry name" value="HTH_ARAC_FAMILY_2"/>
    <property type="match status" value="1"/>
</dbReference>
<dbReference type="Pfam" id="PF12833">
    <property type="entry name" value="HTH_18"/>
    <property type="match status" value="1"/>
</dbReference>
<organism evidence="7 8">
    <name type="scientific">Chitinophaga nivalis</name>
    <dbReference type="NCBI Taxonomy" id="2991709"/>
    <lineage>
        <taxon>Bacteria</taxon>
        <taxon>Pseudomonadati</taxon>
        <taxon>Bacteroidota</taxon>
        <taxon>Chitinophagia</taxon>
        <taxon>Chitinophagales</taxon>
        <taxon>Chitinophagaceae</taxon>
        <taxon>Chitinophaga</taxon>
    </lineage>
</organism>
<keyword evidence="5" id="KW-0812">Transmembrane</keyword>
<sequence length="405" mass="46399">MKYIILLGAFQALVVFSIFIINDKRRSADKILGWFTIWVFIHLGAGFLLHTLFPNAEIHKQYYTFITLIYAPLLWIYARELSGRRQQLKKKTYYLFIPALIAAVAYFAIAGYIVSHGGKTPSVIIQYNNTVGYTALILFPVFAILSLKESFHIPFFWRSERQLVRFIAIMFLILPLISLTISLNKLLLPPSYFIQDIHSWSRIFTYITLLSICLAIGRVKILSLMATNAPAPLIEEEPCDLPLIVEQPAAATEIPVEEPVPDTPGQQRKSVLPLEQQEVIARQLIRWMEEKAVYKDAEITLDKLAAAMEVSRHHLSETLNQYLGQSFYQFINEYRIREVVKLIDGSLENNHSPNILSLAFEAGFHSKSSFNQYFKKVTNSTPSAYMKSKSMPEKSRREVIKPTLT</sequence>
<evidence type="ECO:0000256" key="5">
    <source>
        <dbReference type="SAM" id="Phobius"/>
    </source>
</evidence>
<evidence type="ECO:0000313" key="8">
    <source>
        <dbReference type="Proteomes" id="UP001207742"/>
    </source>
</evidence>
<evidence type="ECO:0000256" key="2">
    <source>
        <dbReference type="ARBA" id="ARBA00023125"/>
    </source>
</evidence>
<feature type="region of interest" description="Disordered" evidence="4">
    <location>
        <begin position="383"/>
        <end position="405"/>
    </location>
</feature>
<keyword evidence="5" id="KW-0472">Membrane</keyword>
<proteinExistence type="predicted"/>
<feature type="transmembrane region" description="Helical" evidence="5">
    <location>
        <begin position="133"/>
        <end position="151"/>
    </location>
</feature>
<dbReference type="InterPro" id="IPR018060">
    <property type="entry name" value="HTH_AraC"/>
</dbReference>
<feature type="domain" description="HTH araC/xylS-type" evidence="6">
    <location>
        <begin position="282"/>
        <end position="388"/>
    </location>
</feature>
<evidence type="ECO:0000259" key="6">
    <source>
        <dbReference type="PROSITE" id="PS01124"/>
    </source>
</evidence>
<feature type="compositionally biased region" description="Basic and acidic residues" evidence="4">
    <location>
        <begin position="390"/>
        <end position="405"/>
    </location>
</feature>
<name>A0ABT3IH88_9BACT</name>
<keyword evidence="8" id="KW-1185">Reference proteome</keyword>
<dbReference type="EMBL" id="JAPDNS010000001">
    <property type="protein sequence ID" value="MCW3483303.1"/>
    <property type="molecule type" value="Genomic_DNA"/>
</dbReference>
<comment type="caution">
    <text evidence="7">The sequence shown here is derived from an EMBL/GenBank/DDBJ whole genome shotgun (WGS) entry which is preliminary data.</text>
</comment>
<evidence type="ECO:0000256" key="4">
    <source>
        <dbReference type="SAM" id="MobiDB-lite"/>
    </source>
</evidence>
<dbReference type="Gene3D" id="1.10.10.60">
    <property type="entry name" value="Homeodomain-like"/>
    <property type="match status" value="2"/>
</dbReference>
<protein>
    <submittedName>
        <fullName evidence="7">Helix-turn-helix domain-containing protein</fullName>
    </submittedName>
</protein>